<evidence type="ECO:0000256" key="2">
    <source>
        <dbReference type="ARBA" id="ARBA00022658"/>
    </source>
</evidence>
<dbReference type="GO" id="GO:0008270">
    <property type="term" value="F:zinc ion binding"/>
    <property type="evidence" value="ECO:0007669"/>
    <property type="project" value="TreeGrafter"/>
</dbReference>
<dbReference type="OrthoDB" id="30840at2759"/>
<evidence type="ECO:0000256" key="1">
    <source>
        <dbReference type="ARBA" id="ARBA00022448"/>
    </source>
</evidence>
<dbReference type="RefSeq" id="XP_017989592.1">
    <property type="nucleotide sequence ID" value="XM_018134136.1"/>
</dbReference>
<dbReference type="GO" id="GO:0007264">
    <property type="term" value="P:small GTPase-mediated signal transduction"/>
    <property type="evidence" value="ECO:0007669"/>
    <property type="project" value="InterPro"/>
</dbReference>
<evidence type="ECO:0000256" key="3">
    <source>
        <dbReference type="ARBA" id="ARBA00022927"/>
    </source>
</evidence>
<name>A0A0X8HW47_9SACH</name>
<organism evidence="4 5">
    <name type="scientific">Eremothecium sinecaudum</name>
    <dbReference type="NCBI Taxonomy" id="45286"/>
    <lineage>
        <taxon>Eukaryota</taxon>
        <taxon>Fungi</taxon>
        <taxon>Dikarya</taxon>
        <taxon>Ascomycota</taxon>
        <taxon>Saccharomycotina</taxon>
        <taxon>Saccharomycetes</taxon>
        <taxon>Saccharomycetales</taxon>
        <taxon>Saccharomycetaceae</taxon>
        <taxon>Eremothecium</taxon>
    </lineage>
</organism>
<dbReference type="PROSITE" id="PS51796">
    <property type="entry name" value="MSS4"/>
    <property type="match status" value="1"/>
</dbReference>
<sequence length="144" mass="15680">MSDSTFEVRCPFEKCNCVFITTDKGAFVELPAQVVAEWSLLLPKKDYDAKGNFLLVKDIWDFTNAGVTRKVPQTLPSGHKLVIDGVPHVTKKVLKYLTCADCDRGPMGVMCEVAADADEGELSSSQTVCLLSLESCSMVAEVAD</sequence>
<dbReference type="AlphaFoldDB" id="A0A0X8HW47"/>
<dbReference type="Gene3D" id="2.170.150.10">
    <property type="entry name" value="Metal Binding Protein, Guanine Nucleotide Exchange Factor, Chain A"/>
    <property type="match status" value="1"/>
</dbReference>
<keyword evidence="5" id="KW-1185">Reference proteome</keyword>
<dbReference type="Proteomes" id="UP000243052">
    <property type="component" value="Chromosome viii"/>
</dbReference>
<dbReference type="EMBL" id="CP014248">
    <property type="protein sequence ID" value="AMD22596.1"/>
    <property type="molecule type" value="Genomic_DNA"/>
</dbReference>
<evidence type="ECO:0000313" key="4">
    <source>
        <dbReference type="EMBL" id="AMD22596.1"/>
    </source>
</evidence>
<keyword evidence="1" id="KW-0813">Transport</keyword>
<dbReference type="GO" id="GO:0006892">
    <property type="term" value="P:post-Golgi vesicle-mediated transport"/>
    <property type="evidence" value="ECO:0007669"/>
    <property type="project" value="TreeGrafter"/>
</dbReference>
<dbReference type="GeneID" id="28725955"/>
<dbReference type="InterPro" id="IPR007515">
    <property type="entry name" value="Mss4"/>
</dbReference>
<protein>
    <submittedName>
        <fullName evidence="4">HHL174Wp</fullName>
    </submittedName>
</protein>
<dbReference type="Pfam" id="PF04421">
    <property type="entry name" value="Mss4"/>
    <property type="match status" value="1"/>
</dbReference>
<evidence type="ECO:0000313" key="5">
    <source>
        <dbReference type="Proteomes" id="UP000243052"/>
    </source>
</evidence>
<dbReference type="GO" id="GO:0015031">
    <property type="term" value="P:protein transport"/>
    <property type="evidence" value="ECO:0007669"/>
    <property type="project" value="UniProtKB-KW"/>
</dbReference>
<dbReference type="PANTHER" id="PTHR13276">
    <property type="entry name" value="GUANINE NUCLEOTIDE EXCHANGE FACTOR MSS4"/>
    <property type="match status" value="1"/>
</dbReference>
<dbReference type="SUPFAM" id="SSF51316">
    <property type="entry name" value="Mss4-like"/>
    <property type="match status" value="1"/>
</dbReference>
<keyword evidence="3" id="KW-0653">Protein transport</keyword>
<dbReference type="GO" id="GO:0016020">
    <property type="term" value="C:membrane"/>
    <property type="evidence" value="ECO:0007669"/>
    <property type="project" value="TreeGrafter"/>
</dbReference>
<proteinExistence type="predicted"/>
<dbReference type="STRING" id="45286.A0A0X8HW47"/>
<dbReference type="PANTHER" id="PTHR13276:SF0">
    <property type="entry name" value="GUANINE NUCLEOTIDE EXCHANGE FACTOR MSS4"/>
    <property type="match status" value="1"/>
</dbReference>
<gene>
    <name evidence="4" type="ORF">AW171_hschr84645</name>
</gene>
<dbReference type="GO" id="GO:0005085">
    <property type="term" value="F:guanyl-nucleotide exchange factor activity"/>
    <property type="evidence" value="ECO:0007669"/>
    <property type="project" value="UniProtKB-KW"/>
</dbReference>
<dbReference type="GO" id="GO:0005829">
    <property type="term" value="C:cytosol"/>
    <property type="evidence" value="ECO:0007669"/>
    <property type="project" value="TreeGrafter"/>
</dbReference>
<reference evidence="4 5" key="1">
    <citation type="submission" date="2016-01" db="EMBL/GenBank/DDBJ databases">
        <title>Genome sequence of the yeast Holleya sinecauda.</title>
        <authorList>
            <person name="Dietrich F.S."/>
        </authorList>
    </citation>
    <scope>NUCLEOTIDE SEQUENCE [LARGE SCALE GENOMIC DNA]</scope>
    <source>
        <strain evidence="4 5">ATCC 58844</strain>
    </source>
</reference>
<dbReference type="InterPro" id="IPR011057">
    <property type="entry name" value="Mss4-like_sf"/>
</dbReference>
<keyword evidence="2" id="KW-0344">Guanine-nucleotide releasing factor</keyword>
<accession>A0A0X8HW47</accession>
<dbReference type="InterPro" id="IPR011323">
    <property type="entry name" value="Mss4/transl-control_tumour"/>
</dbReference>